<proteinExistence type="predicted"/>
<reference evidence="2" key="1">
    <citation type="submission" date="2023-07" db="EMBL/GenBank/DDBJ databases">
        <title>A chromosome-level genome assembly of Lolium multiflorum.</title>
        <authorList>
            <person name="Chen Y."/>
            <person name="Copetti D."/>
            <person name="Kolliker R."/>
            <person name="Studer B."/>
        </authorList>
    </citation>
    <scope>NUCLEOTIDE SEQUENCE</scope>
    <source>
        <strain evidence="2">02402/16</strain>
        <tissue evidence="2">Leaf</tissue>
    </source>
</reference>
<evidence type="ECO:0000259" key="1">
    <source>
        <dbReference type="PROSITE" id="PS50181"/>
    </source>
</evidence>
<dbReference type="SUPFAM" id="SSF81383">
    <property type="entry name" value="F-box domain"/>
    <property type="match status" value="1"/>
</dbReference>
<feature type="domain" description="F-box" evidence="1">
    <location>
        <begin position="16"/>
        <end position="61"/>
    </location>
</feature>
<protein>
    <recommendedName>
        <fullName evidence="1">F-box domain-containing protein</fullName>
    </recommendedName>
</protein>
<evidence type="ECO:0000313" key="2">
    <source>
        <dbReference type="EMBL" id="KAK1650062.1"/>
    </source>
</evidence>
<gene>
    <name evidence="2" type="ORF">QYE76_067867</name>
</gene>
<dbReference type="AlphaFoldDB" id="A0AAD8SDC7"/>
<dbReference type="EMBL" id="JAUUTY010000004">
    <property type="protein sequence ID" value="KAK1650062.1"/>
    <property type="molecule type" value="Genomic_DNA"/>
</dbReference>
<sequence>MDPKRVRRSRKAAELAYRLAILPADVVDEILLRLPAKSIARFRAACKSWYALFSDRVFLRAHHDHASRAVLLRKRSGPRSSYEWDDDICALPFGQRAATPIGLKKLRRRCRFLLHGCCDGLLLLSQSHRPNYFLVYNPEHVPLPRDLNWNVAVAGFYFHAPTAEYRVLFYKCDRTERVRRLPPREQETVTRKHYDYSVAAVGWPEVRRLASRTYGGYTRWKNNDAPAILHGCLHWMRMLHQVIVFDTVSERFRGMRGPMQDRCMVGRLVAMDDGKLGASSFAEGERTVDVWVLRDYRKETSWTLRCKVDVGFMGGGSVKFKWLGIAHVSESGEALFYGAQRYGVYNLRKGEVVRAGRKIFLFRKKDDRKIDARLSATWHVYRESLVSPVPKDVGAEPGLEFYVSGKFR</sequence>
<accession>A0AAD8SDC7</accession>
<dbReference type="SMART" id="SM00256">
    <property type="entry name" value="FBOX"/>
    <property type="match status" value="1"/>
</dbReference>
<dbReference type="Proteomes" id="UP001231189">
    <property type="component" value="Unassembled WGS sequence"/>
</dbReference>
<dbReference type="PROSITE" id="PS50181">
    <property type="entry name" value="FBOX"/>
    <property type="match status" value="1"/>
</dbReference>
<keyword evidence="3" id="KW-1185">Reference proteome</keyword>
<dbReference type="PANTHER" id="PTHR31672">
    <property type="entry name" value="BNACNNG10540D PROTEIN"/>
    <property type="match status" value="1"/>
</dbReference>
<name>A0AAD8SDC7_LOLMU</name>
<dbReference type="CDD" id="cd22157">
    <property type="entry name" value="F-box_AtFBW1-like"/>
    <property type="match status" value="1"/>
</dbReference>
<dbReference type="InterPro" id="IPR036047">
    <property type="entry name" value="F-box-like_dom_sf"/>
</dbReference>
<dbReference type="Gene3D" id="1.20.1280.50">
    <property type="match status" value="1"/>
</dbReference>
<dbReference type="Pfam" id="PF00646">
    <property type="entry name" value="F-box"/>
    <property type="match status" value="1"/>
</dbReference>
<dbReference type="PANTHER" id="PTHR31672:SF2">
    <property type="entry name" value="F-BOX DOMAIN-CONTAINING PROTEIN"/>
    <property type="match status" value="1"/>
</dbReference>
<evidence type="ECO:0000313" key="3">
    <source>
        <dbReference type="Proteomes" id="UP001231189"/>
    </source>
</evidence>
<dbReference type="InterPro" id="IPR050796">
    <property type="entry name" value="SCF_F-box_component"/>
</dbReference>
<comment type="caution">
    <text evidence="2">The sequence shown here is derived from an EMBL/GenBank/DDBJ whole genome shotgun (WGS) entry which is preliminary data.</text>
</comment>
<dbReference type="InterPro" id="IPR001810">
    <property type="entry name" value="F-box_dom"/>
</dbReference>
<organism evidence="2 3">
    <name type="scientific">Lolium multiflorum</name>
    <name type="common">Italian ryegrass</name>
    <name type="synonym">Lolium perenne subsp. multiflorum</name>
    <dbReference type="NCBI Taxonomy" id="4521"/>
    <lineage>
        <taxon>Eukaryota</taxon>
        <taxon>Viridiplantae</taxon>
        <taxon>Streptophyta</taxon>
        <taxon>Embryophyta</taxon>
        <taxon>Tracheophyta</taxon>
        <taxon>Spermatophyta</taxon>
        <taxon>Magnoliopsida</taxon>
        <taxon>Liliopsida</taxon>
        <taxon>Poales</taxon>
        <taxon>Poaceae</taxon>
        <taxon>BOP clade</taxon>
        <taxon>Pooideae</taxon>
        <taxon>Poodae</taxon>
        <taxon>Poeae</taxon>
        <taxon>Poeae Chloroplast Group 2 (Poeae type)</taxon>
        <taxon>Loliodinae</taxon>
        <taxon>Loliinae</taxon>
        <taxon>Lolium</taxon>
    </lineage>
</organism>